<dbReference type="KEGG" id="vg:5470102"/>
<proteinExistence type="predicted"/>
<dbReference type="EMBL" id="DQ890022">
    <property type="protein sequence ID" value="ABT16103.1"/>
    <property type="molecule type" value="Genomic_DNA"/>
</dbReference>
<reference evidence="1 2" key="1">
    <citation type="journal article" date="2007" name="Virology">
        <title>Sequence and annotation of the 314-kb MT325 and the 321-kb FR483 viruses that infect Chlorella Pbi.</title>
        <authorList>
            <person name="Fitzgerald L.A."/>
            <person name="Graves M.V."/>
            <person name="Li X."/>
            <person name="Feldblyum T."/>
            <person name="Hartigan J."/>
            <person name="Van Etten J.L."/>
        </authorList>
    </citation>
    <scope>NUCLEOTIDE SEQUENCE [LARGE SCALE GENOMIC DNA]</scope>
    <source>
        <strain evidence="1 2">FR483</strain>
    </source>
</reference>
<organism evidence="1 2">
    <name type="scientific">Paramecium bursaria Chlorella virus FR483</name>
    <name type="common">PBCV-FR483</name>
    <dbReference type="NCBI Taxonomy" id="399781"/>
    <lineage>
        <taxon>Viruses</taxon>
        <taxon>Varidnaviria</taxon>
        <taxon>Bamfordvirae</taxon>
        <taxon>Nucleocytoviricota</taxon>
        <taxon>Megaviricetes</taxon>
        <taxon>Algavirales</taxon>
        <taxon>Phycodnaviridae</taxon>
        <taxon>Chlorovirus</taxon>
        <taxon>Chlorovirus conductrix</taxon>
        <taxon>Paramecium bursaria Chlorella virus A1</taxon>
    </lineage>
</organism>
<dbReference type="Proteomes" id="UP000204095">
    <property type="component" value="Segment"/>
</dbReference>
<evidence type="ECO:0000313" key="2">
    <source>
        <dbReference type="Proteomes" id="UP000204095"/>
    </source>
</evidence>
<name>A7J8H2_PBCVF</name>
<protein>
    <submittedName>
        <fullName evidence="1">Uncharacterized protein n818R</fullName>
    </submittedName>
</protein>
<sequence>MLLLLSIPFYHGIGKLTFFQRLCGIHMVDPLIHGFLITILDDDERCLICFWANLISTLTQFTQPPNVTQCIILLLFALYVVGRVVERWWFSKER</sequence>
<gene>
    <name evidence="1" type="primary">n818R</name>
    <name evidence="1" type="ORF">FR483_n818R</name>
</gene>
<dbReference type="GeneID" id="5470102"/>
<organismHost>
    <name type="scientific">Paramecium bursaria</name>
    <dbReference type="NCBI Taxonomy" id="74790"/>
</organismHost>
<accession>A7J8H2</accession>
<evidence type="ECO:0000313" key="1">
    <source>
        <dbReference type="EMBL" id="ABT16103.1"/>
    </source>
</evidence>
<dbReference type="RefSeq" id="YP_001426450.1">
    <property type="nucleotide sequence ID" value="NC_008603.1"/>
</dbReference>